<keyword evidence="1" id="KW-0812">Transmembrane</keyword>
<evidence type="ECO:0000313" key="3">
    <source>
        <dbReference type="EMBL" id="SFH67109.1"/>
    </source>
</evidence>
<gene>
    <name evidence="2" type="ORF">FHR37_005197</name>
    <name evidence="3" type="ORF">SAMN05421678_12758</name>
</gene>
<reference evidence="2 5" key="2">
    <citation type="submission" date="2020-07" db="EMBL/GenBank/DDBJ databases">
        <title>Sequencing the genomes of 1000 actinobacteria strains.</title>
        <authorList>
            <person name="Klenk H.-P."/>
        </authorList>
    </citation>
    <scope>NUCLEOTIDE SEQUENCE [LARGE SCALE GENOMIC DNA]</scope>
    <source>
        <strain evidence="2 5">DSM 45117</strain>
    </source>
</reference>
<keyword evidence="5" id="KW-1185">Reference proteome</keyword>
<dbReference type="EMBL" id="FOOI01000027">
    <property type="protein sequence ID" value="SFH67109.1"/>
    <property type="molecule type" value="Genomic_DNA"/>
</dbReference>
<dbReference type="Proteomes" id="UP000199052">
    <property type="component" value="Unassembled WGS sequence"/>
</dbReference>
<feature type="transmembrane region" description="Helical" evidence="1">
    <location>
        <begin position="58"/>
        <end position="76"/>
    </location>
</feature>
<feature type="transmembrane region" description="Helical" evidence="1">
    <location>
        <begin position="88"/>
        <end position="110"/>
    </location>
</feature>
<dbReference type="Proteomes" id="UP000533017">
    <property type="component" value="Unassembled WGS sequence"/>
</dbReference>
<sequence>MRRRRFTGRLLTLAQVGHAHWLFGNLYEAVVRVPDRLAGAVDGARVSSPLGPGSPLRYYVPAVPATFPAALAALWAGWDDGPEARRWLAVAASCSVSGAAVTAVLVRLNLRLFFTSGPLPTAEREKLLRTWYRLNAVRMAATAAAWIAARQAADRIAY</sequence>
<organism evidence="3 4">
    <name type="scientific">Actinopolymorpha cephalotaxi</name>
    <dbReference type="NCBI Taxonomy" id="504797"/>
    <lineage>
        <taxon>Bacteria</taxon>
        <taxon>Bacillati</taxon>
        <taxon>Actinomycetota</taxon>
        <taxon>Actinomycetes</taxon>
        <taxon>Propionibacteriales</taxon>
        <taxon>Actinopolymorphaceae</taxon>
        <taxon>Actinopolymorpha</taxon>
    </lineage>
</organism>
<keyword evidence="1" id="KW-1133">Transmembrane helix</keyword>
<evidence type="ECO:0008006" key="6">
    <source>
        <dbReference type="Google" id="ProtNLM"/>
    </source>
</evidence>
<evidence type="ECO:0000313" key="4">
    <source>
        <dbReference type="Proteomes" id="UP000199052"/>
    </source>
</evidence>
<dbReference type="AlphaFoldDB" id="A0A1I3BYV6"/>
<evidence type="ECO:0000256" key="1">
    <source>
        <dbReference type="SAM" id="Phobius"/>
    </source>
</evidence>
<evidence type="ECO:0000313" key="2">
    <source>
        <dbReference type="EMBL" id="NYH86346.1"/>
    </source>
</evidence>
<keyword evidence="1" id="KW-0472">Membrane</keyword>
<dbReference type="RefSeq" id="WP_092890336.1">
    <property type="nucleotide sequence ID" value="NZ_FOOI01000027.1"/>
</dbReference>
<dbReference type="STRING" id="504797.SAMN05421678_12758"/>
<evidence type="ECO:0000313" key="5">
    <source>
        <dbReference type="Proteomes" id="UP000533017"/>
    </source>
</evidence>
<accession>A0A1I3BYV6</accession>
<dbReference type="OrthoDB" id="4763906at2"/>
<reference evidence="3 4" key="1">
    <citation type="submission" date="2016-10" db="EMBL/GenBank/DDBJ databases">
        <authorList>
            <person name="de Groot N.N."/>
        </authorList>
    </citation>
    <scope>NUCLEOTIDE SEQUENCE [LARGE SCALE GENOMIC DNA]</scope>
    <source>
        <strain evidence="3 4">CPCC 202808</strain>
    </source>
</reference>
<name>A0A1I3BYV6_9ACTN</name>
<protein>
    <recommendedName>
        <fullName evidence="6">DUF1772 domain-containing protein</fullName>
    </recommendedName>
</protein>
<proteinExistence type="predicted"/>
<dbReference type="EMBL" id="JACBZA010000001">
    <property type="protein sequence ID" value="NYH86346.1"/>
    <property type="molecule type" value="Genomic_DNA"/>
</dbReference>